<evidence type="ECO:0000313" key="2">
    <source>
        <dbReference type="EMBL" id="CAK7275628.1"/>
    </source>
</evidence>
<protein>
    <submittedName>
        <fullName evidence="2">Uncharacterized protein</fullName>
    </submittedName>
</protein>
<dbReference type="EMBL" id="CAWUOM010000324">
    <property type="protein sequence ID" value="CAK7275628.1"/>
    <property type="molecule type" value="Genomic_DNA"/>
</dbReference>
<sequence>MLDRCEETVERTGRPLLQWLSSSKSEQTSNKPFYTPVRGTRMKYRRAWKRCLAFVFRCYQLSTQQRRCLTGQVIRRELLAEVESIWNHPLWRLIDTSTGRWPAAAADAAANATDLQLEAQQTDEDGATDVEVEGENETSSDLTEEDEEEQDEEKEDEEYDEEEFEEERDEEETLRLDDQDESELSTSLSLSDEVQQAADEVLELLFHLSMTISTETLIDGQPNSTILVYFSGILGFTAGGQGFALARNYTTTLSALIYVQRLLLLEWTLPVRPYPYLGRPERPRMYQLDVLNTVRRASLVHGCDGPFDELFSLRNFGRVWAKEEPPAVFLRWSDDGEMVTFDDKFELSMREFRMLADHFITTAQTLCSRLMC</sequence>
<feature type="non-terminal residue" evidence="2">
    <location>
        <position position="372"/>
    </location>
</feature>
<proteinExistence type="predicted"/>
<name>A0ABP0E4U5_9PEZI</name>
<comment type="caution">
    <text evidence="2">The sequence shown here is derived from an EMBL/GenBank/DDBJ whole genome shotgun (WGS) entry which is preliminary data.</text>
</comment>
<gene>
    <name evidence="2" type="ORF">SEPCBS57363_006807</name>
</gene>
<reference evidence="2 3" key="1">
    <citation type="submission" date="2024-01" db="EMBL/GenBank/DDBJ databases">
        <authorList>
            <person name="Allen C."/>
            <person name="Tagirdzhanova G."/>
        </authorList>
    </citation>
    <scope>NUCLEOTIDE SEQUENCE [LARGE SCALE GENOMIC DNA]</scope>
    <source>
        <strain evidence="2 3">CBS 573.63</strain>
    </source>
</reference>
<feature type="region of interest" description="Disordered" evidence="1">
    <location>
        <begin position="121"/>
        <end position="191"/>
    </location>
</feature>
<accession>A0ABP0E4U5</accession>
<organism evidence="2 3">
    <name type="scientific">Sporothrix epigloea</name>
    <dbReference type="NCBI Taxonomy" id="1892477"/>
    <lineage>
        <taxon>Eukaryota</taxon>
        <taxon>Fungi</taxon>
        <taxon>Dikarya</taxon>
        <taxon>Ascomycota</taxon>
        <taxon>Pezizomycotina</taxon>
        <taxon>Sordariomycetes</taxon>
        <taxon>Sordariomycetidae</taxon>
        <taxon>Ophiostomatales</taxon>
        <taxon>Ophiostomataceae</taxon>
        <taxon>Sporothrix</taxon>
    </lineage>
</organism>
<evidence type="ECO:0000256" key="1">
    <source>
        <dbReference type="SAM" id="MobiDB-lite"/>
    </source>
</evidence>
<evidence type="ECO:0000313" key="3">
    <source>
        <dbReference type="Proteomes" id="UP001642501"/>
    </source>
</evidence>
<dbReference type="Proteomes" id="UP001642501">
    <property type="component" value="Unassembled WGS sequence"/>
</dbReference>
<keyword evidence="3" id="KW-1185">Reference proteome</keyword>
<feature type="compositionally biased region" description="Acidic residues" evidence="1">
    <location>
        <begin position="121"/>
        <end position="183"/>
    </location>
</feature>